<protein>
    <submittedName>
        <fullName evidence="1">Uncharacterized protein</fullName>
    </submittedName>
</protein>
<evidence type="ECO:0000313" key="2">
    <source>
        <dbReference type="Proteomes" id="UP000197065"/>
    </source>
</evidence>
<dbReference type="AlphaFoldDB" id="A0A212RUD7"/>
<sequence length="62" mass="6947">MVELVVLACLIAKPSYCQGFNIPFQATNMNQCVWQAQIHAAEWSAGHPGWLIRKFTCRLPSA</sequence>
<gene>
    <name evidence="1" type="ORF">SAMN07250955_1152</name>
</gene>
<evidence type="ECO:0000313" key="1">
    <source>
        <dbReference type="EMBL" id="SNB76314.1"/>
    </source>
</evidence>
<dbReference type="EMBL" id="FYEH01000015">
    <property type="protein sequence ID" value="SNB76314.1"/>
    <property type="molecule type" value="Genomic_DNA"/>
</dbReference>
<accession>A0A212RUD7</accession>
<organism evidence="1 2">
    <name type="scientific">Arboricoccus pini</name>
    <dbReference type="NCBI Taxonomy" id="1963835"/>
    <lineage>
        <taxon>Bacteria</taxon>
        <taxon>Pseudomonadati</taxon>
        <taxon>Pseudomonadota</taxon>
        <taxon>Alphaproteobacteria</taxon>
        <taxon>Geminicoccales</taxon>
        <taxon>Geminicoccaceae</taxon>
        <taxon>Arboricoccus</taxon>
    </lineage>
</organism>
<name>A0A212RUD7_9PROT</name>
<keyword evidence="2" id="KW-1185">Reference proteome</keyword>
<proteinExistence type="predicted"/>
<dbReference type="Proteomes" id="UP000197065">
    <property type="component" value="Unassembled WGS sequence"/>
</dbReference>
<reference evidence="1 2" key="1">
    <citation type="submission" date="2017-06" db="EMBL/GenBank/DDBJ databases">
        <authorList>
            <person name="Kim H.J."/>
            <person name="Triplett B.A."/>
        </authorList>
    </citation>
    <scope>NUCLEOTIDE SEQUENCE [LARGE SCALE GENOMIC DNA]</scope>
    <source>
        <strain evidence="1 2">B29T1</strain>
    </source>
</reference>